<dbReference type="InterPro" id="IPR001810">
    <property type="entry name" value="F-box_dom"/>
</dbReference>
<evidence type="ECO:0000313" key="4">
    <source>
        <dbReference type="Proteomes" id="UP001152759"/>
    </source>
</evidence>
<dbReference type="SUPFAM" id="SSF81383">
    <property type="entry name" value="F-box domain"/>
    <property type="match status" value="1"/>
</dbReference>
<evidence type="ECO:0000256" key="1">
    <source>
        <dbReference type="SAM" id="MobiDB-lite"/>
    </source>
</evidence>
<protein>
    <recommendedName>
        <fullName evidence="2">F-box domain-containing protein</fullName>
    </recommendedName>
</protein>
<dbReference type="AlphaFoldDB" id="A0A9P0A9S1"/>
<name>A0A9P0A9S1_BEMTA</name>
<dbReference type="SMART" id="SM00256">
    <property type="entry name" value="FBOX"/>
    <property type="match status" value="1"/>
</dbReference>
<dbReference type="CDD" id="cd09917">
    <property type="entry name" value="F-box_SF"/>
    <property type="match status" value="1"/>
</dbReference>
<accession>A0A9P0A9S1</accession>
<feature type="domain" description="F-box" evidence="2">
    <location>
        <begin position="20"/>
        <end position="66"/>
    </location>
</feature>
<dbReference type="Gene3D" id="1.20.1280.50">
    <property type="match status" value="1"/>
</dbReference>
<organism evidence="3 4">
    <name type="scientific">Bemisia tabaci</name>
    <name type="common">Sweetpotato whitefly</name>
    <name type="synonym">Aleurodes tabaci</name>
    <dbReference type="NCBI Taxonomy" id="7038"/>
    <lineage>
        <taxon>Eukaryota</taxon>
        <taxon>Metazoa</taxon>
        <taxon>Ecdysozoa</taxon>
        <taxon>Arthropoda</taxon>
        <taxon>Hexapoda</taxon>
        <taxon>Insecta</taxon>
        <taxon>Pterygota</taxon>
        <taxon>Neoptera</taxon>
        <taxon>Paraneoptera</taxon>
        <taxon>Hemiptera</taxon>
        <taxon>Sternorrhyncha</taxon>
        <taxon>Aleyrodoidea</taxon>
        <taxon>Aleyrodidae</taxon>
        <taxon>Aleyrodinae</taxon>
        <taxon>Bemisia</taxon>
    </lineage>
</organism>
<dbReference type="Proteomes" id="UP001152759">
    <property type="component" value="Chromosome 4"/>
</dbReference>
<dbReference type="KEGG" id="btab:109031192"/>
<evidence type="ECO:0000259" key="2">
    <source>
        <dbReference type="PROSITE" id="PS50181"/>
    </source>
</evidence>
<dbReference type="InterPro" id="IPR036047">
    <property type="entry name" value="F-box-like_dom_sf"/>
</dbReference>
<reference evidence="3" key="1">
    <citation type="submission" date="2021-12" db="EMBL/GenBank/DDBJ databases">
        <authorList>
            <person name="King R."/>
        </authorList>
    </citation>
    <scope>NUCLEOTIDE SEQUENCE</scope>
</reference>
<gene>
    <name evidence="3" type="ORF">BEMITA_LOCUS6807</name>
</gene>
<feature type="region of interest" description="Disordered" evidence="1">
    <location>
        <begin position="163"/>
        <end position="187"/>
    </location>
</feature>
<dbReference type="PROSITE" id="PS50181">
    <property type="entry name" value="FBOX"/>
    <property type="match status" value="1"/>
</dbReference>
<dbReference type="Pfam" id="PF12937">
    <property type="entry name" value="F-box-like"/>
    <property type="match status" value="1"/>
</dbReference>
<dbReference type="EMBL" id="OU963865">
    <property type="protein sequence ID" value="CAH0387840.1"/>
    <property type="molecule type" value="Genomic_DNA"/>
</dbReference>
<keyword evidence="4" id="KW-1185">Reference proteome</keyword>
<evidence type="ECO:0000313" key="3">
    <source>
        <dbReference type="EMBL" id="CAH0387840.1"/>
    </source>
</evidence>
<sequence>MNFYNLLFAIGACCFPTEQIQMFDELPVELVIQILSFLDPKSLSLMSRMNKRLFHICKNNKGLRTTIRRYLRKERKEQLKNMLNPVKIRVVRQEPGSTADAFQNRNARRGVVVTRNFEPAVLRRETEYPDVMLHRQNNRGGPRVTHSFESTQVLPSMKRPIAAVSKKRSRGGQEKNPGPGLAKRMRI</sequence>
<proteinExistence type="predicted"/>